<dbReference type="EMBL" id="DAATAH010000089">
    <property type="protein sequence ID" value="HAE7767460.1"/>
    <property type="molecule type" value="Genomic_DNA"/>
</dbReference>
<feature type="region of interest" description="Disordered" evidence="1">
    <location>
        <begin position="1"/>
        <end position="53"/>
    </location>
</feature>
<dbReference type="AlphaFoldDB" id="A0A736R8V4"/>
<sequence length="53" mass="6137">MSNIEVIKPEGEQSQPRTWQEDIESHNGDYSRPEDKRLSSEARLVERAGHQTN</sequence>
<evidence type="ECO:0000256" key="1">
    <source>
        <dbReference type="SAM" id="MobiDB-lite"/>
    </source>
</evidence>
<gene>
    <name evidence="2" type="ORF">GNB58_004551</name>
</gene>
<protein>
    <submittedName>
        <fullName evidence="2">Uncharacterized protein</fullName>
    </submittedName>
</protein>
<proteinExistence type="predicted"/>
<feature type="compositionally biased region" description="Basic and acidic residues" evidence="1">
    <location>
        <begin position="19"/>
        <end position="53"/>
    </location>
</feature>
<accession>A0A736R8V4</accession>
<reference evidence="2" key="1">
    <citation type="journal article" date="2018" name="Genome Biol.">
        <title>SKESA: strategic k-mer extension for scrupulous assemblies.</title>
        <authorList>
            <person name="Souvorov A."/>
            <person name="Agarwala R."/>
            <person name="Lipman D.J."/>
        </authorList>
    </citation>
    <scope>NUCLEOTIDE SEQUENCE</scope>
    <source>
        <strain evidence="2">2584-68</strain>
    </source>
</reference>
<name>A0A736R8V4_SALHO</name>
<reference evidence="2" key="2">
    <citation type="submission" date="2018-07" db="EMBL/GenBank/DDBJ databases">
        <authorList>
            <consortium name="NCBI Pathogen Detection Project"/>
        </authorList>
    </citation>
    <scope>NUCLEOTIDE SEQUENCE</scope>
    <source>
        <strain evidence="2">2584-68</strain>
    </source>
</reference>
<evidence type="ECO:0000313" key="2">
    <source>
        <dbReference type="EMBL" id="HAE7767460.1"/>
    </source>
</evidence>
<comment type="caution">
    <text evidence="2">The sequence shown here is derived from an EMBL/GenBank/DDBJ whole genome shotgun (WGS) entry which is preliminary data.</text>
</comment>
<organism evidence="2">
    <name type="scientific">Salmonella enterica subsp. houtenae serovar 45:g,z51:-</name>
    <dbReference type="NCBI Taxonomy" id="1967611"/>
    <lineage>
        <taxon>Bacteria</taxon>
        <taxon>Pseudomonadati</taxon>
        <taxon>Pseudomonadota</taxon>
        <taxon>Gammaproteobacteria</taxon>
        <taxon>Enterobacterales</taxon>
        <taxon>Enterobacteriaceae</taxon>
        <taxon>Salmonella</taxon>
    </lineage>
</organism>